<comment type="catalytic activity">
    <reaction evidence="11">
        <text>an N-acetyl-alpha-D-glucosaminyl-diphospho-di-trans,poly-cis-dolichol + UDP-N-acetyl-alpha-D-glucosamine = an N,N'-diacetylchitobiosyl-diphospho-di-trans,poly-cis-dolichol + UDP + H(+)</text>
        <dbReference type="Rhea" id="RHEA:23380"/>
        <dbReference type="Rhea" id="RHEA-COMP:19507"/>
        <dbReference type="Rhea" id="RHEA-COMP:19510"/>
        <dbReference type="ChEBI" id="CHEBI:15378"/>
        <dbReference type="ChEBI" id="CHEBI:57269"/>
        <dbReference type="ChEBI" id="CHEBI:57705"/>
        <dbReference type="ChEBI" id="CHEBI:58223"/>
        <dbReference type="ChEBI" id="CHEBI:58427"/>
        <dbReference type="EC" id="2.4.1.141"/>
    </reaction>
</comment>
<dbReference type="Gene3D" id="3.40.50.2000">
    <property type="entry name" value="Glycogen Phosphorylase B"/>
    <property type="match status" value="1"/>
</dbReference>
<dbReference type="EC" id="2.4.1.141" evidence="4 12"/>
<comment type="subcellular location">
    <subcellularLocation>
        <location evidence="1 12">Endoplasmic reticulum</location>
    </subcellularLocation>
</comment>
<evidence type="ECO:0000256" key="6">
    <source>
        <dbReference type="ARBA" id="ARBA00022676"/>
    </source>
</evidence>
<gene>
    <name evidence="12" type="primary">ALG13</name>
    <name evidence="14" type="ORF">LY90DRAFT_461085</name>
</gene>
<accession>A0A1Y2AZP7</accession>
<dbReference type="STRING" id="1754190.A0A1Y2AZP7"/>
<dbReference type="GO" id="GO:0005783">
    <property type="term" value="C:endoplasmic reticulum"/>
    <property type="evidence" value="ECO:0007669"/>
    <property type="project" value="UniProtKB-SubCell"/>
</dbReference>
<evidence type="ECO:0000256" key="11">
    <source>
        <dbReference type="ARBA" id="ARBA00048184"/>
    </source>
</evidence>
<feature type="domain" description="Glycosyl transferase family 28 C-terminal" evidence="13">
    <location>
        <begin position="5"/>
        <end position="171"/>
    </location>
</feature>
<sequence>MIKNVFITVGTTKYDDLIKEINQESFFKALLKLGCQNLTIQYGNSFLPESFPKDKYILKTGEIINISSYKFKFDNTIENSFKKDLENSDLIISHAGSGTILEALELNKKIIVVPNETLMDNHQFELANAMNKKEVIISSTISELITTLNNFENAKFKPFLKENNNTFVDILDNLMGFED</sequence>
<dbReference type="SUPFAM" id="SSF53756">
    <property type="entry name" value="UDP-Glycosyltransferase/glycogen phosphorylase"/>
    <property type="match status" value="1"/>
</dbReference>
<keyword evidence="15" id="KW-1185">Reference proteome</keyword>
<evidence type="ECO:0000256" key="4">
    <source>
        <dbReference type="ARBA" id="ARBA00012614"/>
    </source>
</evidence>
<dbReference type="GO" id="GO:0004577">
    <property type="term" value="F:N-acetylglucosaminyldiphosphodolichol N-acetylglucosaminyltransferase activity"/>
    <property type="evidence" value="ECO:0007669"/>
    <property type="project" value="UniProtKB-EC"/>
</dbReference>
<protein>
    <recommendedName>
        <fullName evidence="5 12">UDP-N-acetylglucosamine transferase subunit ALG13</fullName>
        <ecNumber evidence="4 12">2.4.1.141</ecNumber>
    </recommendedName>
    <alternativeName>
        <fullName evidence="10 12">Asparagine-linked glycosylation protein 13</fullName>
    </alternativeName>
</protein>
<evidence type="ECO:0000256" key="8">
    <source>
        <dbReference type="ARBA" id="ARBA00022824"/>
    </source>
</evidence>
<dbReference type="AlphaFoldDB" id="A0A1Y2AZP7"/>
<evidence type="ECO:0000256" key="5">
    <source>
        <dbReference type="ARBA" id="ARBA00017468"/>
    </source>
</evidence>
<dbReference type="PANTHER" id="PTHR12867">
    <property type="entry name" value="GLYCOSYL TRANSFERASE-RELATED"/>
    <property type="match status" value="1"/>
</dbReference>
<comment type="function">
    <text evidence="9 12">Involved in protein N-glycosylation. Essential for the second step of the dolichol-linked oligosaccharide pathway.</text>
</comment>
<evidence type="ECO:0000256" key="12">
    <source>
        <dbReference type="RuleBase" id="RU362128"/>
    </source>
</evidence>
<dbReference type="PANTHER" id="PTHR12867:SF6">
    <property type="entry name" value="N-ACETYLGLUCOSAMINYLDIPHOSPHODOLICHOL N-ACETYLGLUCOSAMINYLTRANSFERASE"/>
    <property type="match status" value="1"/>
</dbReference>
<evidence type="ECO:0000256" key="1">
    <source>
        <dbReference type="ARBA" id="ARBA00004240"/>
    </source>
</evidence>
<dbReference type="Proteomes" id="UP000193920">
    <property type="component" value="Unassembled WGS sequence"/>
</dbReference>
<evidence type="ECO:0000313" key="14">
    <source>
        <dbReference type="EMBL" id="ORY27956.1"/>
    </source>
</evidence>
<evidence type="ECO:0000256" key="9">
    <source>
        <dbReference type="ARBA" id="ARBA00024804"/>
    </source>
</evidence>
<name>A0A1Y2AZP7_9FUNG</name>
<dbReference type="EMBL" id="MCOG01000189">
    <property type="protein sequence ID" value="ORY27956.1"/>
    <property type="molecule type" value="Genomic_DNA"/>
</dbReference>
<dbReference type="InterPro" id="IPR007235">
    <property type="entry name" value="Glyco_trans_28_C"/>
</dbReference>
<comment type="similarity">
    <text evidence="2 12">Belongs to the glycosyltransferase 28 family.</text>
</comment>
<dbReference type="GO" id="GO:0006488">
    <property type="term" value="P:dolichol-linked oligosaccharide biosynthetic process"/>
    <property type="evidence" value="ECO:0007669"/>
    <property type="project" value="InterPro"/>
</dbReference>
<proteinExistence type="inferred from homology"/>
<dbReference type="OrthoDB" id="20273at2759"/>
<keyword evidence="8 12" id="KW-0256">Endoplasmic reticulum</keyword>
<organism evidence="14 15">
    <name type="scientific">Neocallimastix californiae</name>
    <dbReference type="NCBI Taxonomy" id="1754190"/>
    <lineage>
        <taxon>Eukaryota</taxon>
        <taxon>Fungi</taxon>
        <taxon>Fungi incertae sedis</taxon>
        <taxon>Chytridiomycota</taxon>
        <taxon>Chytridiomycota incertae sedis</taxon>
        <taxon>Neocallimastigomycetes</taxon>
        <taxon>Neocallimastigales</taxon>
        <taxon>Neocallimastigaceae</taxon>
        <taxon>Neocallimastix</taxon>
    </lineage>
</organism>
<comment type="subunit">
    <text evidence="3 12">Heterodimer with ALG14 to form a functional enzyme.</text>
</comment>
<evidence type="ECO:0000259" key="13">
    <source>
        <dbReference type="Pfam" id="PF04101"/>
    </source>
</evidence>
<keyword evidence="6 12" id="KW-0328">Glycosyltransferase</keyword>
<evidence type="ECO:0000256" key="7">
    <source>
        <dbReference type="ARBA" id="ARBA00022679"/>
    </source>
</evidence>
<reference evidence="14 15" key="1">
    <citation type="submission" date="2016-08" db="EMBL/GenBank/DDBJ databases">
        <title>A Parts List for Fungal Cellulosomes Revealed by Comparative Genomics.</title>
        <authorList>
            <consortium name="DOE Joint Genome Institute"/>
            <person name="Haitjema C.H."/>
            <person name="Gilmore S.P."/>
            <person name="Henske J.K."/>
            <person name="Solomon K.V."/>
            <person name="De Groot R."/>
            <person name="Kuo A."/>
            <person name="Mondo S.J."/>
            <person name="Salamov A.A."/>
            <person name="Labutti K."/>
            <person name="Zhao Z."/>
            <person name="Chiniquy J."/>
            <person name="Barry K."/>
            <person name="Brewer H.M."/>
            <person name="Purvine S.O."/>
            <person name="Wright A.T."/>
            <person name="Boxma B."/>
            <person name="Van Alen T."/>
            <person name="Hackstein J.H."/>
            <person name="Baker S.E."/>
            <person name="Grigoriev I.V."/>
            <person name="O'Malley M.A."/>
        </authorList>
    </citation>
    <scope>NUCLEOTIDE SEQUENCE [LARGE SCALE GENOMIC DNA]</scope>
    <source>
        <strain evidence="14 15">G1</strain>
    </source>
</reference>
<dbReference type="Pfam" id="PF04101">
    <property type="entry name" value="Glyco_tran_28_C"/>
    <property type="match status" value="1"/>
</dbReference>
<dbReference type="InterPro" id="IPR039042">
    <property type="entry name" value="Alg13-like"/>
</dbReference>
<evidence type="ECO:0000256" key="10">
    <source>
        <dbReference type="ARBA" id="ARBA00032061"/>
    </source>
</evidence>
<keyword evidence="7 12" id="KW-0808">Transferase</keyword>
<evidence type="ECO:0000256" key="2">
    <source>
        <dbReference type="ARBA" id="ARBA00006962"/>
    </source>
</evidence>
<evidence type="ECO:0000313" key="15">
    <source>
        <dbReference type="Proteomes" id="UP000193920"/>
    </source>
</evidence>
<comment type="caution">
    <text evidence="14">The sequence shown here is derived from an EMBL/GenBank/DDBJ whole genome shotgun (WGS) entry which is preliminary data.</text>
</comment>
<evidence type="ECO:0000256" key="3">
    <source>
        <dbReference type="ARBA" id="ARBA00011198"/>
    </source>
</evidence>